<evidence type="ECO:0000256" key="3">
    <source>
        <dbReference type="ARBA" id="ARBA00004496"/>
    </source>
</evidence>
<dbReference type="PANTHER" id="PTHR13403">
    <property type="entry name" value="SNURPORTIN1 RNUT1 PROTEIN RNA, U TRANSPORTER 1"/>
    <property type="match status" value="1"/>
</dbReference>
<evidence type="ECO:0000256" key="7">
    <source>
        <dbReference type="ARBA" id="ARBA00022490"/>
    </source>
</evidence>
<evidence type="ECO:0000313" key="13">
    <source>
        <dbReference type="RefSeq" id="XP_014478637.1"/>
    </source>
</evidence>
<dbReference type="KEGG" id="dqu:106746497"/>
<reference evidence="13" key="1">
    <citation type="submission" date="2025-08" db="UniProtKB">
        <authorList>
            <consortium name="RefSeq"/>
        </authorList>
    </citation>
    <scope>IDENTIFICATION</scope>
</reference>
<keyword evidence="6" id="KW-0813">Transport</keyword>
<evidence type="ECO:0000256" key="2">
    <source>
        <dbReference type="ARBA" id="ARBA00004123"/>
    </source>
</evidence>
<dbReference type="CTD" id="7354429"/>
<comment type="subcellular location">
    <subcellularLocation>
        <location evidence="3">Cytoplasm</location>
    </subcellularLocation>
    <subcellularLocation>
        <location evidence="2">Nucleus</location>
    </subcellularLocation>
</comment>
<dbReference type="AlphaFoldDB" id="A0A6P3XK73"/>
<keyword evidence="7" id="KW-0963">Cytoplasm</keyword>
<dbReference type="GO" id="GO:0003723">
    <property type="term" value="F:RNA binding"/>
    <property type="evidence" value="ECO:0007669"/>
    <property type="project" value="UniProtKB-KW"/>
</dbReference>
<feature type="domain" description="Snurportin-1 m3G cap-binding" evidence="11">
    <location>
        <begin position="131"/>
        <end position="307"/>
    </location>
</feature>
<dbReference type="InterPro" id="IPR017336">
    <property type="entry name" value="Snurportin-1"/>
</dbReference>
<evidence type="ECO:0000256" key="9">
    <source>
        <dbReference type="ARBA" id="ARBA00023242"/>
    </source>
</evidence>
<evidence type="ECO:0000259" key="11">
    <source>
        <dbReference type="Pfam" id="PF21974"/>
    </source>
</evidence>
<protein>
    <recommendedName>
        <fullName evidence="5">Snurportin-1</fullName>
    </recommendedName>
</protein>
<gene>
    <name evidence="13" type="primary">LOC106746497</name>
</gene>
<evidence type="ECO:0000256" key="5">
    <source>
        <dbReference type="ARBA" id="ARBA00016034"/>
    </source>
</evidence>
<dbReference type="GO" id="GO:0005634">
    <property type="term" value="C:nucleus"/>
    <property type="evidence" value="ECO:0007669"/>
    <property type="project" value="UniProtKB-SubCell"/>
</dbReference>
<dbReference type="GO" id="GO:0061015">
    <property type="term" value="P:snRNA import into nucleus"/>
    <property type="evidence" value="ECO:0007669"/>
    <property type="project" value="InterPro"/>
</dbReference>
<comment type="similarity">
    <text evidence="4">Belongs to the snurportin family.</text>
</comment>
<evidence type="ECO:0000256" key="6">
    <source>
        <dbReference type="ARBA" id="ARBA00022448"/>
    </source>
</evidence>
<evidence type="ECO:0000256" key="4">
    <source>
        <dbReference type="ARBA" id="ARBA00007540"/>
    </source>
</evidence>
<dbReference type="Pfam" id="PF21974">
    <property type="entry name" value="SPN1_m3Gcap_bd"/>
    <property type="match status" value="1"/>
</dbReference>
<dbReference type="Gene3D" id="3.30.470.30">
    <property type="entry name" value="DNA ligase/mRNA capping enzyme"/>
    <property type="match status" value="1"/>
</dbReference>
<name>A0A6P3XK73_DINQU</name>
<sequence length="360" mass="42770">MEEEICNNVMTLKDEKYEIIMDDENCEVIGKDEECELMEDEKYQVTMEEQEIKNKHQEKMEIRKLSYKAPVKKYDYKLEYDYESPQDERRRILLERQKKSRDDTVNAARGILEENFLFDCKKSMRRRYSRVMLSEWMLDVPEKLIDEWIMIPCPIGRRIVLVASQGKTVAYAKKGQRLSIFHSALPGGNAKTHRSKYTIIDCIWVKSQQTYYVIDVLAWASVPTMLCEAECRRFFVNSHLRDIEELRTENEINKYRILPLPQVNCDVDLGSTLEQIGEQYSLDGLLFYHRNGYYKFGFSPLAVWLKPFMLSEIFGIFVPSPYDEKPDGYIDYKHYICQITQNQRRKEYIQNHFGISMECT</sequence>
<dbReference type="PANTHER" id="PTHR13403:SF6">
    <property type="entry name" value="SNURPORTIN-1"/>
    <property type="match status" value="1"/>
</dbReference>
<feature type="domain" description="Snurportin-1 N-terminal" evidence="10">
    <location>
        <begin position="76"/>
        <end position="109"/>
    </location>
</feature>
<dbReference type="GO" id="GO:0005737">
    <property type="term" value="C:cytoplasm"/>
    <property type="evidence" value="ECO:0007669"/>
    <property type="project" value="UniProtKB-SubCell"/>
</dbReference>
<comment type="function">
    <text evidence="1">Functions as an U snRNP-specific nuclear import adapter. Involved in the trimethylguanosine (m3G)-cap-dependent nuclear import of U snRNPs. Binds specifically to the terminal m3G-cap U snRNAs.</text>
</comment>
<keyword evidence="12" id="KW-1185">Reference proteome</keyword>
<evidence type="ECO:0000313" key="12">
    <source>
        <dbReference type="Proteomes" id="UP000515204"/>
    </source>
</evidence>
<evidence type="ECO:0000256" key="1">
    <source>
        <dbReference type="ARBA" id="ARBA00003975"/>
    </source>
</evidence>
<dbReference type="InterPro" id="IPR047857">
    <property type="entry name" value="Snurportin1_C"/>
</dbReference>
<dbReference type="Proteomes" id="UP000515204">
    <property type="component" value="Unplaced"/>
</dbReference>
<organism evidence="12 13">
    <name type="scientific">Dinoponera quadriceps</name>
    <name type="common">South American ant</name>
    <dbReference type="NCBI Taxonomy" id="609295"/>
    <lineage>
        <taxon>Eukaryota</taxon>
        <taxon>Metazoa</taxon>
        <taxon>Ecdysozoa</taxon>
        <taxon>Arthropoda</taxon>
        <taxon>Hexapoda</taxon>
        <taxon>Insecta</taxon>
        <taxon>Pterygota</taxon>
        <taxon>Neoptera</taxon>
        <taxon>Endopterygota</taxon>
        <taxon>Hymenoptera</taxon>
        <taxon>Apocrita</taxon>
        <taxon>Aculeata</taxon>
        <taxon>Formicoidea</taxon>
        <taxon>Formicidae</taxon>
        <taxon>Ponerinae</taxon>
        <taxon>Ponerini</taxon>
        <taxon>Dinoponera</taxon>
    </lineage>
</organism>
<accession>A0A6P3XK73</accession>
<dbReference type="RefSeq" id="XP_014478637.1">
    <property type="nucleotide sequence ID" value="XM_014623151.1"/>
</dbReference>
<dbReference type="CDD" id="cd09232">
    <property type="entry name" value="Snurportin-1_C"/>
    <property type="match status" value="1"/>
</dbReference>
<dbReference type="SUPFAM" id="SSF56091">
    <property type="entry name" value="DNA ligase/mRNA capping enzyme, catalytic domain"/>
    <property type="match status" value="1"/>
</dbReference>
<keyword evidence="8" id="KW-0694">RNA-binding</keyword>
<dbReference type="OrthoDB" id="10003593at2759"/>
<evidence type="ECO:0000256" key="8">
    <source>
        <dbReference type="ARBA" id="ARBA00022884"/>
    </source>
</evidence>
<dbReference type="Pfam" id="PF11538">
    <property type="entry name" value="Snurportin1"/>
    <property type="match status" value="1"/>
</dbReference>
<dbReference type="GeneID" id="106746497"/>
<dbReference type="InterPro" id="IPR024721">
    <property type="entry name" value="Snurportin-1_N"/>
</dbReference>
<evidence type="ECO:0000259" key="10">
    <source>
        <dbReference type="Pfam" id="PF11538"/>
    </source>
</evidence>
<keyword evidence="9" id="KW-0539">Nucleus</keyword>
<proteinExistence type="inferred from homology"/>